<dbReference type="Gene3D" id="3.40.190.10">
    <property type="entry name" value="Periplasmic binding protein-like II"/>
    <property type="match status" value="1"/>
</dbReference>
<evidence type="ECO:0000256" key="1">
    <source>
        <dbReference type="ARBA" id="ARBA00022729"/>
    </source>
</evidence>
<dbReference type="SUPFAM" id="SSF53850">
    <property type="entry name" value="Periplasmic binding protein-like II"/>
    <property type="match status" value="1"/>
</dbReference>
<protein>
    <submittedName>
        <fullName evidence="3">Uncharacterized protein</fullName>
    </submittedName>
</protein>
<proteinExistence type="predicted"/>
<evidence type="ECO:0000313" key="3">
    <source>
        <dbReference type="EMBL" id="KJL26450.1"/>
    </source>
</evidence>
<dbReference type="InterPro" id="IPR050490">
    <property type="entry name" value="Bact_solute-bd_prot1"/>
</dbReference>
<reference evidence="3 4" key="1">
    <citation type="submission" date="2015-02" db="EMBL/GenBank/DDBJ databases">
        <title>Draft genome sequences of ten Microbacterium spp. with emphasis on heavy metal contaminated environments.</title>
        <authorList>
            <person name="Corretto E."/>
        </authorList>
    </citation>
    <scope>NUCLEOTIDE SEQUENCE [LARGE SCALE GENOMIC DNA]</scope>
    <source>
        <strain evidence="3 4">BEL163</strain>
    </source>
</reference>
<dbReference type="Proteomes" id="UP000033725">
    <property type="component" value="Unassembled WGS sequence"/>
</dbReference>
<name>A0A0F0L238_9MICO</name>
<dbReference type="PANTHER" id="PTHR43649:SF33">
    <property type="entry name" value="POLYGALACTURONAN_RHAMNOGALACTURONAN-BINDING PROTEIN YTCQ"/>
    <property type="match status" value="1"/>
</dbReference>
<evidence type="ECO:0000256" key="2">
    <source>
        <dbReference type="SAM" id="SignalP"/>
    </source>
</evidence>
<feature type="chain" id="PRO_5002444842" evidence="2">
    <location>
        <begin position="22"/>
        <end position="437"/>
    </location>
</feature>
<dbReference type="PANTHER" id="PTHR43649">
    <property type="entry name" value="ARABINOSE-BINDING PROTEIN-RELATED"/>
    <property type="match status" value="1"/>
</dbReference>
<dbReference type="PATRIC" id="fig|82380.10.peg.233"/>
<dbReference type="AlphaFoldDB" id="A0A0F0L238"/>
<dbReference type="PROSITE" id="PS51318">
    <property type="entry name" value="TAT"/>
    <property type="match status" value="1"/>
</dbReference>
<dbReference type="InterPro" id="IPR006311">
    <property type="entry name" value="TAT_signal"/>
</dbReference>
<gene>
    <name evidence="3" type="ORF">RN51_00233</name>
</gene>
<dbReference type="RefSeq" id="WP_052674533.1">
    <property type="nucleotide sequence ID" value="NZ_JYIV01000011.1"/>
</dbReference>
<dbReference type="EMBL" id="JYIV01000011">
    <property type="protein sequence ID" value="KJL26450.1"/>
    <property type="molecule type" value="Genomic_DNA"/>
</dbReference>
<accession>A0A0F0L238</accession>
<organism evidence="3 4">
    <name type="scientific">Microbacterium oxydans</name>
    <dbReference type="NCBI Taxonomy" id="82380"/>
    <lineage>
        <taxon>Bacteria</taxon>
        <taxon>Bacillati</taxon>
        <taxon>Actinomycetota</taxon>
        <taxon>Actinomycetes</taxon>
        <taxon>Micrococcales</taxon>
        <taxon>Microbacteriaceae</taxon>
        <taxon>Microbacterium</taxon>
    </lineage>
</organism>
<dbReference type="OrthoDB" id="3951689at2"/>
<evidence type="ECO:0000313" key="4">
    <source>
        <dbReference type="Proteomes" id="UP000033725"/>
    </source>
</evidence>
<keyword evidence="1 2" id="KW-0732">Signal</keyword>
<sequence>MNISNSQLSRRAFLGGGTVLAAFGALALAGCATPAAPGTGAGATAAGATEAKTINFYGNSLGEEALKSAWQGILDGFSKQEGVKVAPVIYPYDQAATQLALTGRSGNLMGVGQSGGWQVLTPMNVLADLSDLAKGLGIPQGVLDSYTMDGKLLVLPLTAAGIGIITNGEIAKSVGIKSGMTVEQFATALEKIKKQDSSLIPYAAVTKNPDLKDAVPWMWGFGSDVVTDDLTCTLGDAESVKAVTWYKSLQDAGLTQTNVARSDARILFASGRAALYDDAPLASTFVKTNGAAQNIIDNIGAIARPTAGGKDSFNRAWGSGVFATAGEGELTSRDFILYAATNVEAATALYENSAVAPAAKSVADKIPALAADKFQGAFRTEVSEHARGAAWDRVAVTAQIDAAIGAGVATILAGQVEVQAGLNALKKEVQGLLDANS</sequence>
<comment type="caution">
    <text evidence="3">The sequence shown here is derived from an EMBL/GenBank/DDBJ whole genome shotgun (WGS) entry which is preliminary data.</text>
</comment>
<feature type="signal peptide" evidence="2">
    <location>
        <begin position="1"/>
        <end position="21"/>
    </location>
</feature>